<gene>
    <name evidence="9" type="ORF">AVDCRST_MAG88-1309</name>
</gene>
<feature type="transmembrane region" description="Helical" evidence="7">
    <location>
        <begin position="211"/>
        <end position="240"/>
    </location>
</feature>
<protein>
    <submittedName>
        <fullName evidence="9">Dipeptide transport system permease protein DppC</fullName>
    </submittedName>
</protein>
<feature type="transmembrane region" description="Helical" evidence="7">
    <location>
        <begin position="34"/>
        <end position="52"/>
    </location>
</feature>
<evidence type="ECO:0000256" key="2">
    <source>
        <dbReference type="ARBA" id="ARBA00022448"/>
    </source>
</evidence>
<keyword evidence="5 7" id="KW-1133">Transmembrane helix</keyword>
<dbReference type="InterPro" id="IPR025966">
    <property type="entry name" value="OppC_N"/>
</dbReference>
<dbReference type="EMBL" id="CADCWM010000436">
    <property type="protein sequence ID" value="CAA9558631.1"/>
    <property type="molecule type" value="Genomic_DNA"/>
</dbReference>
<keyword evidence="2 7" id="KW-0813">Transport</keyword>
<feature type="domain" description="ABC transmembrane type-1" evidence="8">
    <location>
        <begin position="94"/>
        <end position="283"/>
    </location>
</feature>
<feature type="transmembrane region" description="Helical" evidence="7">
    <location>
        <begin position="98"/>
        <end position="122"/>
    </location>
</feature>
<name>A0A6J4UUC1_9BACT</name>
<sequence length="296" mass="30937">TGRTMAATGRARASVRTEGLWRGVARRLLRNRGALVGLAILATLALMALVAGPTAPYEPNTMAPADALQAPSPAHLFGTDQFGRDIFSRIMHGARLSFQVGFIAVGIALVCGVVLGLLAGFYGRWVDAAVTMLIDIMLAFPGILLALAIVAVLGPSLLNLMIAVGISAVPSYTRLVRGAVLAAKEQAYVEAARVTGVGDGAIMFRHILPNVLAPVIVLATLGIGGAILVGAALSFLGLGAKPPTPEWGAMLSQGRNYLTLAWWITLFPGLAIMVTVLSINMLGDGLRDALDPRLKR</sequence>
<evidence type="ECO:0000256" key="4">
    <source>
        <dbReference type="ARBA" id="ARBA00022692"/>
    </source>
</evidence>
<dbReference type="InterPro" id="IPR050366">
    <property type="entry name" value="BP-dependent_transpt_permease"/>
</dbReference>
<dbReference type="Pfam" id="PF00528">
    <property type="entry name" value="BPD_transp_1"/>
    <property type="match status" value="1"/>
</dbReference>
<evidence type="ECO:0000256" key="6">
    <source>
        <dbReference type="ARBA" id="ARBA00023136"/>
    </source>
</evidence>
<feature type="transmembrane region" description="Helical" evidence="7">
    <location>
        <begin position="157"/>
        <end position="176"/>
    </location>
</feature>
<dbReference type="GO" id="GO:0055085">
    <property type="term" value="P:transmembrane transport"/>
    <property type="evidence" value="ECO:0007669"/>
    <property type="project" value="InterPro"/>
</dbReference>
<dbReference type="AlphaFoldDB" id="A0A6J4UUC1"/>
<evidence type="ECO:0000256" key="3">
    <source>
        <dbReference type="ARBA" id="ARBA00022475"/>
    </source>
</evidence>
<comment type="subcellular location">
    <subcellularLocation>
        <location evidence="1 7">Cell membrane</location>
        <topology evidence="1 7">Multi-pass membrane protein</topology>
    </subcellularLocation>
</comment>
<comment type="similarity">
    <text evidence="7">Belongs to the binding-protein-dependent transport system permease family.</text>
</comment>
<keyword evidence="3" id="KW-1003">Cell membrane</keyword>
<feature type="transmembrane region" description="Helical" evidence="7">
    <location>
        <begin position="260"/>
        <end position="283"/>
    </location>
</feature>
<evidence type="ECO:0000256" key="7">
    <source>
        <dbReference type="RuleBase" id="RU363032"/>
    </source>
</evidence>
<dbReference type="InterPro" id="IPR000515">
    <property type="entry name" value="MetI-like"/>
</dbReference>
<keyword evidence="4 7" id="KW-0812">Transmembrane</keyword>
<dbReference type="SUPFAM" id="SSF161098">
    <property type="entry name" value="MetI-like"/>
    <property type="match status" value="1"/>
</dbReference>
<dbReference type="PANTHER" id="PTHR43386:SF1">
    <property type="entry name" value="D,D-DIPEPTIDE TRANSPORT SYSTEM PERMEASE PROTEIN DDPC-RELATED"/>
    <property type="match status" value="1"/>
</dbReference>
<evidence type="ECO:0000259" key="8">
    <source>
        <dbReference type="PROSITE" id="PS50928"/>
    </source>
</evidence>
<dbReference type="GO" id="GO:0005886">
    <property type="term" value="C:plasma membrane"/>
    <property type="evidence" value="ECO:0007669"/>
    <property type="project" value="UniProtKB-SubCell"/>
</dbReference>
<evidence type="ECO:0000256" key="5">
    <source>
        <dbReference type="ARBA" id="ARBA00022989"/>
    </source>
</evidence>
<evidence type="ECO:0000256" key="1">
    <source>
        <dbReference type="ARBA" id="ARBA00004651"/>
    </source>
</evidence>
<dbReference type="PANTHER" id="PTHR43386">
    <property type="entry name" value="OLIGOPEPTIDE TRANSPORT SYSTEM PERMEASE PROTEIN APPC"/>
    <property type="match status" value="1"/>
</dbReference>
<dbReference type="PROSITE" id="PS50928">
    <property type="entry name" value="ABC_TM1"/>
    <property type="match status" value="1"/>
</dbReference>
<feature type="non-terminal residue" evidence="9">
    <location>
        <position position="1"/>
    </location>
</feature>
<dbReference type="CDD" id="cd06261">
    <property type="entry name" value="TM_PBP2"/>
    <property type="match status" value="1"/>
</dbReference>
<evidence type="ECO:0000313" key="9">
    <source>
        <dbReference type="EMBL" id="CAA9558631.1"/>
    </source>
</evidence>
<organism evidence="9">
    <name type="scientific">uncultured Thermomicrobiales bacterium</name>
    <dbReference type="NCBI Taxonomy" id="1645740"/>
    <lineage>
        <taxon>Bacteria</taxon>
        <taxon>Pseudomonadati</taxon>
        <taxon>Thermomicrobiota</taxon>
        <taxon>Thermomicrobia</taxon>
        <taxon>Thermomicrobiales</taxon>
        <taxon>environmental samples</taxon>
    </lineage>
</organism>
<dbReference type="Pfam" id="PF12911">
    <property type="entry name" value="OppC_N"/>
    <property type="match status" value="1"/>
</dbReference>
<dbReference type="InterPro" id="IPR035906">
    <property type="entry name" value="MetI-like_sf"/>
</dbReference>
<keyword evidence="6 7" id="KW-0472">Membrane</keyword>
<feature type="transmembrane region" description="Helical" evidence="7">
    <location>
        <begin position="129"/>
        <end position="151"/>
    </location>
</feature>
<reference evidence="9" key="1">
    <citation type="submission" date="2020-02" db="EMBL/GenBank/DDBJ databases">
        <authorList>
            <person name="Meier V. D."/>
        </authorList>
    </citation>
    <scope>NUCLEOTIDE SEQUENCE</scope>
    <source>
        <strain evidence="9">AVDCRST_MAG88</strain>
    </source>
</reference>
<proteinExistence type="inferred from homology"/>
<accession>A0A6J4UUC1</accession>
<dbReference type="Gene3D" id="1.10.3720.10">
    <property type="entry name" value="MetI-like"/>
    <property type="match status" value="1"/>
</dbReference>